<reference evidence="1" key="1">
    <citation type="submission" date="2013-08" db="EMBL/GenBank/DDBJ databases">
        <authorList>
            <person name="Mendez C."/>
            <person name="Richter M."/>
            <person name="Ferrer M."/>
            <person name="Sanchez J."/>
        </authorList>
    </citation>
    <scope>NUCLEOTIDE SEQUENCE</scope>
</reference>
<comment type="caution">
    <text evidence="1">The sequence shown here is derived from an EMBL/GenBank/DDBJ whole genome shotgun (WGS) entry which is preliminary data.</text>
</comment>
<sequence length="50" mass="5526">MYNPLKFYAGEAVKTINDRAKEVLSFLYPAVTISEDAGELVVEADMPGFD</sequence>
<dbReference type="AlphaFoldDB" id="T0ZC46"/>
<protein>
    <submittedName>
        <fullName evidence="1">Hsp 20 family small heat shock protein</fullName>
    </submittedName>
</protein>
<evidence type="ECO:0000313" key="1">
    <source>
        <dbReference type="EMBL" id="EQD41662.1"/>
    </source>
</evidence>
<reference evidence="1" key="2">
    <citation type="journal article" date="2014" name="ISME J.">
        <title>Microbial stratification in low pH oxic and suboxic macroscopic growths along an acid mine drainage.</title>
        <authorList>
            <person name="Mendez-Garcia C."/>
            <person name="Mesa V."/>
            <person name="Sprenger R.R."/>
            <person name="Richter M."/>
            <person name="Diez M.S."/>
            <person name="Solano J."/>
            <person name="Bargiela R."/>
            <person name="Golyshina O.V."/>
            <person name="Manteca A."/>
            <person name="Ramos J.L."/>
            <person name="Gallego J.R."/>
            <person name="Llorente I."/>
            <person name="Martins Dos Santos V.A."/>
            <person name="Jensen O.N."/>
            <person name="Pelaez A.I."/>
            <person name="Sanchez J."/>
            <person name="Ferrer M."/>
        </authorList>
    </citation>
    <scope>NUCLEOTIDE SEQUENCE</scope>
</reference>
<organism evidence="1">
    <name type="scientific">mine drainage metagenome</name>
    <dbReference type="NCBI Taxonomy" id="410659"/>
    <lineage>
        <taxon>unclassified sequences</taxon>
        <taxon>metagenomes</taxon>
        <taxon>ecological metagenomes</taxon>
    </lineage>
</organism>
<accession>T0ZC46</accession>
<proteinExistence type="predicted"/>
<name>T0ZC46_9ZZZZ</name>
<keyword evidence="1" id="KW-0346">Stress response</keyword>
<dbReference type="EMBL" id="AUZY01009561">
    <property type="protein sequence ID" value="EQD41662.1"/>
    <property type="molecule type" value="Genomic_DNA"/>
</dbReference>
<feature type="non-terminal residue" evidence="1">
    <location>
        <position position="50"/>
    </location>
</feature>
<gene>
    <name evidence="1" type="ORF">B1B_14432</name>
</gene>